<dbReference type="Proteomes" id="UP000280350">
    <property type="component" value="Unassembled WGS sequence"/>
</dbReference>
<comment type="caution">
    <text evidence="2">The sequence shown here is derived from an EMBL/GenBank/DDBJ whole genome shotgun (WGS) entry which is preliminary data.</text>
</comment>
<evidence type="ECO:0000313" key="1">
    <source>
        <dbReference type="EMBL" id="RML79171.1"/>
    </source>
</evidence>
<accession>A0A0N8T149</accession>
<evidence type="ECO:0000313" key="3">
    <source>
        <dbReference type="Proteomes" id="UP000271531"/>
    </source>
</evidence>
<organism evidence="2 3">
    <name type="scientific">Pseudomonas amygdali pv. tabaci</name>
    <name type="common">Pseudomonas syringae pv. tabaci</name>
    <dbReference type="NCBI Taxonomy" id="322"/>
    <lineage>
        <taxon>Bacteria</taxon>
        <taxon>Pseudomonadati</taxon>
        <taxon>Pseudomonadota</taxon>
        <taxon>Gammaproteobacteria</taxon>
        <taxon>Pseudomonadales</taxon>
        <taxon>Pseudomonadaceae</taxon>
        <taxon>Pseudomonas</taxon>
        <taxon>Pseudomonas amygdali</taxon>
    </lineage>
</organism>
<protein>
    <submittedName>
        <fullName evidence="2">Uncharacterized protein</fullName>
    </submittedName>
</protein>
<evidence type="ECO:0000313" key="2">
    <source>
        <dbReference type="EMBL" id="RMW13556.1"/>
    </source>
</evidence>
<reference evidence="3 4" key="1">
    <citation type="submission" date="2018-08" db="EMBL/GenBank/DDBJ databases">
        <title>Recombination of ecologically and evolutionarily significant loci maintains genetic cohesion in the Pseudomonas syringae species complex.</title>
        <authorList>
            <person name="Dillon M."/>
            <person name="Thakur S."/>
            <person name="Almeida R.N.D."/>
            <person name="Weir B.S."/>
            <person name="Guttman D.S."/>
        </authorList>
    </citation>
    <scope>NUCLEOTIDE SEQUENCE [LARGE SCALE GENOMIC DNA]</scope>
    <source>
        <strain evidence="1 4">ICMP 2851</strain>
        <strain evidence="2 3">ICMP 4525</strain>
    </source>
</reference>
<gene>
    <name evidence="2" type="ORF">ALP03_00495</name>
    <name evidence="1" type="ORF">ALQ89_05194</name>
</gene>
<dbReference type="EMBL" id="RBNX01000164">
    <property type="protein sequence ID" value="RML79171.1"/>
    <property type="molecule type" value="Genomic_DNA"/>
</dbReference>
<evidence type="ECO:0000313" key="4">
    <source>
        <dbReference type="Proteomes" id="UP000280350"/>
    </source>
</evidence>
<dbReference type="AlphaFoldDB" id="A0A0N8T149"/>
<dbReference type="Proteomes" id="UP000271531">
    <property type="component" value="Unassembled WGS sequence"/>
</dbReference>
<proteinExistence type="predicted"/>
<sequence length="360" mass="40384">MCEDSATAVADEGVPDRYPHIEPLMSPAVALGAIERITGGLTRSMALDVAFSIEAGDFVDPDRAYDLFWAGVITNKRAFVCPGADCAAQVTCANLDKDVQSMRVVPHFKVYGEHSEACGIINGKAIDLEVEPSGPDGQERKTVDESIVDVFKLARPDSYYDEPTQDPSADVHVAKQRARNTRPYTTKLGESGIVGPIYSVRSVVSRYIRYRTDNTLEFRRLNIAGQDVAYDSIFKCIWEQDLNDLPDHPVIYYGWAYIDRTRKNDAYRIKFKKCLMRGTESLTTSSFVSDTLVERYKLKNLMATRLAKISQQPKPTAFVFLYGQPTVRTSQGTSYANFELKNLDMVDVNYDCPLPSKYDK</sequence>
<name>A0A0N8T149_PSEAJ</name>
<dbReference type="EMBL" id="RBVA01000011">
    <property type="protein sequence ID" value="RMW13556.1"/>
    <property type="molecule type" value="Genomic_DNA"/>
</dbReference>